<dbReference type="KEGG" id="spsw:Sps_03781"/>
<evidence type="ECO:0000256" key="3">
    <source>
        <dbReference type="ARBA" id="ARBA00006602"/>
    </source>
</evidence>
<sequence length="344" mass="38319">MKTDCEGKPAEGESSRSEVEFTHWQIPDVTVATPEGVSNLFGRTGEYKADVDEPQSFLPPTLTEIEEIREQAEQEGFAQGKEEGFQTGVESGRLEGLKQGHEEGLKQGAEQGHSEGVEKAKVLISRFESLLEQFEKPLALLDTEIEQELLSLTMKLTRAVIGHELKTHPEHILAALRQGVDSLPLKEQGITIRLHPDDHQLVQELYSANQLEKNRWELEADPSLSPGDCVINSHRSSVDMRLEQRISTVLEEMNHHLQHLNQSQEQQQQGLSSHTSHEIQQNVIDEIEGQLGELTSSGDVESSDVESEPSAQKEILSTHEENVSAPRDSEGVKQDEQPPKPATD</sequence>
<dbReference type="GO" id="GO:0071973">
    <property type="term" value="P:bacterial-type flagellum-dependent cell motility"/>
    <property type="evidence" value="ECO:0007669"/>
    <property type="project" value="InterPro"/>
</dbReference>
<dbReference type="GO" id="GO:0015031">
    <property type="term" value="P:protein transport"/>
    <property type="evidence" value="ECO:0007669"/>
    <property type="project" value="UniProtKB-KW"/>
</dbReference>
<dbReference type="InterPro" id="IPR000563">
    <property type="entry name" value="Flag_FliH"/>
</dbReference>
<evidence type="ECO:0000259" key="11">
    <source>
        <dbReference type="Pfam" id="PF02108"/>
    </source>
</evidence>
<protein>
    <recommendedName>
        <fullName evidence="4">Flagellar assembly protein FliH</fullName>
    </recommendedName>
</protein>
<keyword evidence="7" id="KW-1005">Bacterial flagellum biogenesis</keyword>
<dbReference type="PRINTS" id="PR01003">
    <property type="entry name" value="FLGFLIH"/>
</dbReference>
<reference evidence="12 13" key="1">
    <citation type="submission" date="2016-03" db="EMBL/GenBank/DDBJ databases">
        <title>Complete genome sequence of Shewanella psychrophila WP2, a deep sea bacterium isolated from west Pacific sediment.</title>
        <authorList>
            <person name="Xu G."/>
            <person name="Jian H."/>
        </authorList>
    </citation>
    <scope>NUCLEOTIDE SEQUENCE [LARGE SCALE GENOMIC DNA]</scope>
    <source>
        <strain evidence="12 13">WP2</strain>
    </source>
</reference>
<evidence type="ECO:0000256" key="9">
    <source>
        <dbReference type="ARBA" id="ARBA00023225"/>
    </source>
</evidence>
<name>A0A1S6HU02_9GAMM</name>
<dbReference type="AlphaFoldDB" id="A0A1S6HU02"/>
<evidence type="ECO:0000256" key="6">
    <source>
        <dbReference type="ARBA" id="ARBA00022490"/>
    </source>
</evidence>
<comment type="function">
    <text evidence="1">Needed for flagellar regrowth and assembly.</text>
</comment>
<feature type="compositionally biased region" description="Basic and acidic residues" evidence="10">
    <location>
        <begin position="316"/>
        <end position="344"/>
    </location>
</feature>
<dbReference type="GO" id="GO:0005829">
    <property type="term" value="C:cytosol"/>
    <property type="evidence" value="ECO:0007669"/>
    <property type="project" value="TreeGrafter"/>
</dbReference>
<proteinExistence type="inferred from homology"/>
<dbReference type="InterPro" id="IPR018035">
    <property type="entry name" value="Flagellar_FliH/T3SS_HrpE"/>
</dbReference>
<keyword evidence="12" id="KW-0969">Cilium</keyword>
<keyword evidence="12" id="KW-0966">Cell projection</keyword>
<feature type="region of interest" description="Disordered" evidence="10">
    <location>
        <begin position="1"/>
        <end position="22"/>
    </location>
</feature>
<evidence type="ECO:0000256" key="1">
    <source>
        <dbReference type="ARBA" id="ARBA00003041"/>
    </source>
</evidence>
<evidence type="ECO:0000256" key="10">
    <source>
        <dbReference type="SAM" id="MobiDB-lite"/>
    </source>
</evidence>
<evidence type="ECO:0000313" key="13">
    <source>
        <dbReference type="Proteomes" id="UP000189545"/>
    </source>
</evidence>
<dbReference type="Proteomes" id="UP000189545">
    <property type="component" value="Chromosome"/>
</dbReference>
<dbReference type="STRING" id="225848.Sps_03781"/>
<keyword evidence="5" id="KW-0813">Transport</keyword>
<comment type="similarity">
    <text evidence="3">Belongs to the FliH family.</text>
</comment>
<dbReference type="PANTHER" id="PTHR34982">
    <property type="entry name" value="YOP PROTEINS TRANSLOCATION PROTEIN L"/>
    <property type="match status" value="1"/>
</dbReference>
<feature type="domain" description="Flagellar assembly protein FliH/Type III secretion system HrpE" evidence="11">
    <location>
        <begin position="124"/>
        <end position="248"/>
    </location>
</feature>
<accession>A0A1S6HU02</accession>
<dbReference type="NCBIfam" id="NF004267">
    <property type="entry name" value="PRK05687.1-3"/>
    <property type="match status" value="1"/>
</dbReference>
<dbReference type="OrthoDB" id="8480773at2"/>
<keyword evidence="12" id="KW-0282">Flagellum</keyword>
<evidence type="ECO:0000256" key="8">
    <source>
        <dbReference type="ARBA" id="ARBA00022927"/>
    </source>
</evidence>
<evidence type="ECO:0000256" key="5">
    <source>
        <dbReference type="ARBA" id="ARBA00022448"/>
    </source>
</evidence>
<feature type="region of interest" description="Disordered" evidence="10">
    <location>
        <begin position="293"/>
        <end position="344"/>
    </location>
</feature>
<keyword evidence="6" id="KW-0963">Cytoplasm</keyword>
<dbReference type="GO" id="GO:0044781">
    <property type="term" value="P:bacterial-type flagellum organization"/>
    <property type="evidence" value="ECO:0007669"/>
    <property type="project" value="UniProtKB-KW"/>
</dbReference>
<evidence type="ECO:0000313" key="12">
    <source>
        <dbReference type="EMBL" id="AQS38898.1"/>
    </source>
</evidence>
<evidence type="ECO:0000256" key="4">
    <source>
        <dbReference type="ARBA" id="ARBA00016507"/>
    </source>
</evidence>
<keyword evidence="13" id="KW-1185">Reference proteome</keyword>
<gene>
    <name evidence="12" type="ORF">Sps_03781</name>
</gene>
<dbReference type="GO" id="GO:0003774">
    <property type="term" value="F:cytoskeletal motor activity"/>
    <property type="evidence" value="ECO:0007669"/>
    <property type="project" value="InterPro"/>
</dbReference>
<dbReference type="NCBIfam" id="NF004270">
    <property type="entry name" value="PRK05687.2-1"/>
    <property type="match status" value="1"/>
</dbReference>
<dbReference type="PANTHER" id="PTHR34982:SF1">
    <property type="entry name" value="FLAGELLAR ASSEMBLY PROTEIN FLIH"/>
    <property type="match status" value="1"/>
</dbReference>
<dbReference type="GO" id="GO:0009288">
    <property type="term" value="C:bacterial-type flagellum"/>
    <property type="evidence" value="ECO:0007669"/>
    <property type="project" value="InterPro"/>
</dbReference>
<evidence type="ECO:0000256" key="7">
    <source>
        <dbReference type="ARBA" id="ARBA00022795"/>
    </source>
</evidence>
<keyword evidence="8" id="KW-0653">Protein transport</keyword>
<evidence type="ECO:0000256" key="2">
    <source>
        <dbReference type="ARBA" id="ARBA00004496"/>
    </source>
</evidence>
<organism evidence="12 13">
    <name type="scientific">Shewanella psychrophila</name>
    <dbReference type="NCBI Taxonomy" id="225848"/>
    <lineage>
        <taxon>Bacteria</taxon>
        <taxon>Pseudomonadati</taxon>
        <taxon>Pseudomonadota</taxon>
        <taxon>Gammaproteobacteria</taxon>
        <taxon>Alteromonadales</taxon>
        <taxon>Shewanellaceae</taxon>
        <taxon>Shewanella</taxon>
    </lineage>
</organism>
<keyword evidence="9" id="KW-1006">Bacterial flagellum protein export</keyword>
<dbReference type="RefSeq" id="WP_077753872.1">
    <property type="nucleotide sequence ID" value="NZ_CP014782.1"/>
</dbReference>
<feature type="compositionally biased region" description="Basic and acidic residues" evidence="10">
    <location>
        <begin position="1"/>
        <end position="21"/>
    </location>
</feature>
<dbReference type="InterPro" id="IPR051472">
    <property type="entry name" value="T3SS_Stator/FliH"/>
</dbReference>
<comment type="subcellular location">
    <subcellularLocation>
        <location evidence="2">Cytoplasm</location>
    </subcellularLocation>
</comment>
<dbReference type="Pfam" id="PF02108">
    <property type="entry name" value="FliH"/>
    <property type="match status" value="1"/>
</dbReference>
<dbReference type="EMBL" id="CP014782">
    <property type="protein sequence ID" value="AQS38898.1"/>
    <property type="molecule type" value="Genomic_DNA"/>
</dbReference>